<dbReference type="InterPro" id="IPR005467">
    <property type="entry name" value="His_kinase_dom"/>
</dbReference>
<evidence type="ECO:0000256" key="15">
    <source>
        <dbReference type="ARBA" id="ARBA00030800"/>
    </source>
</evidence>
<comment type="cofactor">
    <cofactor evidence="2">
        <name>[4Fe-4S] cluster</name>
        <dbReference type="ChEBI" id="CHEBI:49883"/>
    </cofactor>
</comment>
<feature type="region of interest" description="Disordered" evidence="16">
    <location>
        <begin position="1"/>
        <end position="25"/>
    </location>
</feature>
<evidence type="ECO:0000256" key="9">
    <source>
        <dbReference type="ARBA" id="ARBA00022723"/>
    </source>
</evidence>
<dbReference type="EMBL" id="JAPDDT010000002">
    <property type="protein sequence ID" value="MCW1921884.1"/>
    <property type="molecule type" value="Genomic_DNA"/>
</dbReference>
<evidence type="ECO:0000256" key="8">
    <source>
        <dbReference type="ARBA" id="ARBA00022679"/>
    </source>
</evidence>
<reference evidence="19 20" key="1">
    <citation type="submission" date="2022-10" db="EMBL/GenBank/DDBJ databases">
        <title>Luteolibacter arcticus strain CCTCC AB 2014275, whole genome shotgun sequencing project.</title>
        <authorList>
            <person name="Zhao G."/>
            <person name="Shen L."/>
        </authorList>
    </citation>
    <scope>NUCLEOTIDE SEQUENCE [LARGE SCALE GENOMIC DNA]</scope>
    <source>
        <strain evidence="19 20">CCTCC AB 2014275</strain>
    </source>
</reference>
<feature type="domain" description="Histidine kinase" evidence="18">
    <location>
        <begin position="336"/>
        <end position="527"/>
    </location>
</feature>
<dbReference type="InterPro" id="IPR011712">
    <property type="entry name" value="Sig_transdc_His_kin_sub3_dim/P"/>
</dbReference>
<keyword evidence="6" id="KW-0004">4Fe-4S</keyword>
<dbReference type="PROSITE" id="PS50109">
    <property type="entry name" value="HIS_KIN"/>
    <property type="match status" value="1"/>
</dbReference>
<dbReference type="Pfam" id="PF02518">
    <property type="entry name" value="HATPase_c"/>
    <property type="match status" value="1"/>
</dbReference>
<dbReference type="PRINTS" id="PR00344">
    <property type="entry name" value="BCTRLSENSOR"/>
</dbReference>
<dbReference type="Proteomes" id="UP001320876">
    <property type="component" value="Unassembled WGS sequence"/>
</dbReference>
<keyword evidence="17" id="KW-1133">Transmembrane helix</keyword>
<dbReference type="InterPro" id="IPR036890">
    <property type="entry name" value="HATPase_C_sf"/>
</dbReference>
<comment type="subcellular location">
    <subcellularLocation>
        <location evidence="3">Cytoplasm</location>
    </subcellularLocation>
</comment>
<keyword evidence="10 19" id="KW-0418">Kinase</keyword>
<evidence type="ECO:0000256" key="3">
    <source>
        <dbReference type="ARBA" id="ARBA00004496"/>
    </source>
</evidence>
<comment type="caution">
    <text evidence="19">The sequence shown here is derived from an EMBL/GenBank/DDBJ whole genome shotgun (WGS) entry which is preliminary data.</text>
</comment>
<evidence type="ECO:0000256" key="4">
    <source>
        <dbReference type="ARBA" id="ARBA00012438"/>
    </source>
</evidence>
<dbReference type="EC" id="2.7.13.3" evidence="4"/>
<keyword evidence="9" id="KW-0479">Metal-binding</keyword>
<keyword evidence="7" id="KW-0963">Cytoplasm</keyword>
<keyword evidence="17" id="KW-0472">Membrane</keyword>
<dbReference type="Gene3D" id="3.30.565.10">
    <property type="entry name" value="Histidine kinase-like ATPase, C-terminal domain"/>
    <property type="match status" value="1"/>
</dbReference>
<feature type="transmembrane region" description="Helical" evidence="17">
    <location>
        <begin position="288"/>
        <end position="308"/>
    </location>
</feature>
<organism evidence="19 20">
    <name type="scientific">Luteolibacter arcticus</name>
    <dbReference type="NCBI Taxonomy" id="1581411"/>
    <lineage>
        <taxon>Bacteria</taxon>
        <taxon>Pseudomonadati</taxon>
        <taxon>Verrucomicrobiota</taxon>
        <taxon>Verrucomicrobiia</taxon>
        <taxon>Verrucomicrobiales</taxon>
        <taxon>Verrucomicrobiaceae</taxon>
        <taxon>Luteolibacter</taxon>
    </lineage>
</organism>
<evidence type="ECO:0000256" key="1">
    <source>
        <dbReference type="ARBA" id="ARBA00000085"/>
    </source>
</evidence>
<keyword evidence="11" id="KW-0408">Iron</keyword>
<accession>A0ABT3GE37</accession>
<dbReference type="Pfam" id="PF07730">
    <property type="entry name" value="HisKA_3"/>
    <property type="match status" value="1"/>
</dbReference>
<evidence type="ECO:0000256" key="11">
    <source>
        <dbReference type="ARBA" id="ARBA00023004"/>
    </source>
</evidence>
<evidence type="ECO:0000256" key="13">
    <source>
        <dbReference type="ARBA" id="ARBA00023014"/>
    </source>
</evidence>
<dbReference type="SMART" id="SM00387">
    <property type="entry name" value="HATPase_c"/>
    <property type="match status" value="1"/>
</dbReference>
<dbReference type="RefSeq" id="WP_264485994.1">
    <property type="nucleotide sequence ID" value="NZ_JAPDDT010000002.1"/>
</dbReference>
<keyword evidence="13" id="KW-0411">Iron-sulfur</keyword>
<evidence type="ECO:0000256" key="17">
    <source>
        <dbReference type="SAM" id="Phobius"/>
    </source>
</evidence>
<keyword evidence="17" id="KW-0812">Transmembrane</keyword>
<evidence type="ECO:0000313" key="20">
    <source>
        <dbReference type="Proteomes" id="UP001320876"/>
    </source>
</evidence>
<evidence type="ECO:0000256" key="12">
    <source>
        <dbReference type="ARBA" id="ARBA00023012"/>
    </source>
</evidence>
<dbReference type="CDD" id="cd16917">
    <property type="entry name" value="HATPase_UhpB-NarQ-NarX-like"/>
    <property type="match status" value="1"/>
</dbReference>
<sequence length="527" mass="57148">MRLPSGDAAGGQGAGGGNSSSLHASTSRFHACPDRLVRMMERSMWEQSSMPGAIRNPARRVAAGCLLAGWIVCLPAGAAILWQRPQETLVRDNGQGEDILHDAISPRDDSASGTLYFRFTADPQSDVLEEAATRQSYLAGLVLYQDGVEKLGIGNASHAWGFGAFSPPFRFPRSQPGELTFNTGQPETIAPNTYEGPRRGVRKTIIVKVDFVPNGEDLVTVWLDPDLSPGATESSQPEKIVTRFKTDASFDQLRLVHRGTGLGWTFKEIAIANSFEDFVPIPFWRRGWVIALAGLATAGLVIGGVVTLERRRARRQMQVMERQQAVTAERVRIAQDLHDDLGAKVTEIVLLGELAKGGGTEMDSDKTQIRSILDGLRQLHASLDEAVWSINPRNDSLADLVDFISDFAQRFLQHAAVDFHLEVAGDLPPLVLSATQRHNLTLAVKEALNNAVRHAAATTIWLRFAVGDGRLSITVADNGRGMKEAPEKAGDGLQNMRSRLQSIGGSTEITSTLGGGTTVTFWLPLAS</sequence>
<dbReference type="InterPro" id="IPR050482">
    <property type="entry name" value="Sensor_HK_TwoCompSys"/>
</dbReference>
<evidence type="ECO:0000256" key="5">
    <source>
        <dbReference type="ARBA" id="ARBA00017322"/>
    </source>
</evidence>
<dbReference type="SUPFAM" id="SSF55874">
    <property type="entry name" value="ATPase domain of HSP90 chaperone/DNA topoisomerase II/histidine kinase"/>
    <property type="match status" value="1"/>
</dbReference>
<evidence type="ECO:0000256" key="2">
    <source>
        <dbReference type="ARBA" id="ARBA00001966"/>
    </source>
</evidence>
<evidence type="ECO:0000256" key="16">
    <source>
        <dbReference type="SAM" id="MobiDB-lite"/>
    </source>
</evidence>
<evidence type="ECO:0000256" key="6">
    <source>
        <dbReference type="ARBA" id="ARBA00022485"/>
    </source>
</evidence>
<gene>
    <name evidence="19" type="ORF">OKA05_04930</name>
</gene>
<dbReference type="InterPro" id="IPR004358">
    <property type="entry name" value="Sig_transdc_His_kin-like_C"/>
</dbReference>
<dbReference type="InterPro" id="IPR003594">
    <property type="entry name" value="HATPase_dom"/>
</dbReference>
<protein>
    <recommendedName>
        <fullName evidence="5">Oxygen sensor histidine kinase NreB</fullName>
        <ecNumber evidence="4">2.7.13.3</ecNumber>
    </recommendedName>
    <alternativeName>
        <fullName evidence="15">Nitrogen regulation protein B</fullName>
    </alternativeName>
</protein>
<comment type="catalytic activity">
    <reaction evidence="1">
        <text>ATP + protein L-histidine = ADP + protein N-phospho-L-histidine.</text>
        <dbReference type="EC" id="2.7.13.3"/>
    </reaction>
</comment>
<keyword evidence="12" id="KW-0902">Two-component regulatory system</keyword>
<feature type="compositionally biased region" description="Gly residues" evidence="16">
    <location>
        <begin position="8"/>
        <end position="18"/>
    </location>
</feature>
<comment type="function">
    <text evidence="14">Member of the two-component regulatory system NreB/NreC involved in the control of dissimilatory nitrate/nitrite reduction in response to oxygen. NreB functions as a direct oxygen sensor histidine kinase which is autophosphorylated, in the absence of oxygen, probably at the conserved histidine residue, and transfers its phosphate group probably to a conserved aspartate residue of NreC. NreB/NreC activates the expression of the nitrate (narGHJI) and nitrite (nir) reductase operons, as well as the putative nitrate transporter gene narT.</text>
</comment>
<dbReference type="Gene3D" id="1.20.5.1930">
    <property type="match status" value="1"/>
</dbReference>
<keyword evidence="8" id="KW-0808">Transferase</keyword>
<evidence type="ECO:0000259" key="18">
    <source>
        <dbReference type="PROSITE" id="PS50109"/>
    </source>
</evidence>
<evidence type="ECO:0000256" key="7">
    <source>
        <dbReference type="ARBA" id="ARBA00022490"/>
    </source>
</evidence>
<keyword evidence="20" id="KW-1185">Reference proteome</keyword>
<evidence type="ECO:0000256" key="10">
    <source>
        <dbReference type="ARBA" id="ARBA00022777"/>
    </source>
</evidence>
<dbReference type="GO" id="GO:0016301">
    <property type="term" value="F:kinase activity"/>
    <property type="evidence" value="ECO:0007669"/>
    <property type="project" value="UniProtKB-KW"/>
</dbReference>
<proteinExistence type="predicted"/>
<evidence type="ECO:0000313" key="19">
    <source>
        <dbReference type="EMBL" id="MCW1921884.1"/>
    </source>
</evidence>
<name>A0ABT3GE37_9BACT</name>
<evidence type="ECO:0000256" key="14">
    <source>
        <dbReference type="ARBA" id="ARBA00024827"/>
    </source>
</evidence>
<dbReference type="PANTHER" id="PTHR24421">
    <property type="entry name" value="NITRATE/NITRITE SENSOR PROTEIN NARX-RELATED"/>
    <property type="match status" value="1"/>
</dbReference>